<organism evidence="11 12">
    <name type="scientific">Piedraia hortae CBS 480.64</name>
    <dbReference type="NCBI Taxonomy" id="1314780"/>
    <lineage>
        <taxon>Eukaryota</taxon>
        <taxon>Fungi</taxon>
        <taxon>Dikarya</taxon>
        <taxon>Ascomycota</taxon>
        <taxon>Pezizomycotina</taxon>
        <taxon>Dothideomycetes</taxon>
        <taxon>Dothideomycetidae</taxon>
        <taxon>Capnodiales</taxon>
        <taxon>Piedraiaceae</taxon>
        <taxon>Piedraia</taxon>
    </lineage>
</organism>
<evidence type="ECO:0000256" key="6">
    <source>
        <dbReference type="ARBA" id="ARBA00022824"/>
    </source>
</evidence>
<dbReference type="GO" id="GO:0042765">
    <property type="term" value="C:GPI-anchor transamidase complex"/>
    <property type="evidence" value="ECO:0007669"/>
    <property type="project" value="InterPro"/>
</dbReference>
<evidence type="ECO:0000256" key="4">
    <source>
        <dbReference type="ARBA" id="ARBA00022502"/>
    </source>
</evidence>
<keyword evidence="12" id="KW-1185">Reference proteome</keyword>
<gene>
    <name evidence="11" type="ORF">K470DRAFT_261161</name>
</gene>
<name>A0A6A7BQ51_9PEZI</name>
<dbReference type="OrthoDB" id="549017at2759"/>
<dbReference type="AlphaFoldDB" id="A0A6A7BQ51"/>
<feature type="transmembrane region" description="Helical" evidence="9">
    <location>
        <begin position="128"/>
        <end position="150"/>
    </location>
</feature>
<dbReference type="UniPathway" id="UPA00196"/>
<feature type="transmembrane region" description="Helical" evidence="9">
    <location>
        <begin position="199"/>
        <end position="224"/>
    </location>
</feature>
<dbReference type="Proteomes" id="UP000799421">
    <property type="component" value="Unassembled WGS sequence"/>
</dbReference>
<dbReference type="PANTHER" id="PTHR13121:SF0">
    <property type="entry name" value="PHOSPHATIDYLINOSITOL GLYCAN ANCHOR BIOSYNTHESIS CLASS U PROTEIN"/>
    <property type="match status" value="1"/>
</dbReference>
<dbReference type="GO" id="GO:0016255">
    <property type="term" value="P:attachment of GPI anchor to protein"/>
    <property type="evidence" value="ECO:0007669"/>
    <property type="project" value="InterPro"/>
</dbReference>
<comment type="similarity">
    <text evidence="3">Belongs to the PIGU family.</text>
</comment>
<comment type="pathway">
    <text evidence="2">Glycolipid biosynthesis; glycosylphosphatidylinositol-anchor biosynthesis.</text>
</comment>
<dbReference type="GO" id="GO:0006506">
    <property type="term" value="P:GPI anchor biosynthetic process"/>
    <property type="evidence" value="ECO:0007669"/>
    <property type="project" value="UniProtKB-UniPathway"/>
</dbReference>
<evidence type="ECO:0000256" key="8">
    <source>
        <dbReference type="ARBA" id="ARBA00023136"/>
    </source>
</evidence>
<keyword evidence="8 9" id="KW-0472">Membrane</keyword>
<feature type="transmembrane region" description="Helical" evidence="9">
    <location>
        <begin position="276"/>
        <end position="300"/>
    </location>
</feature>
<evidence type="ECO:0000256" key="9">
    <source>
        <dbReference type="SAM" id="Phobius"/>
    </source>
</evidence>
<comment type="subcellular location">
    <subcellularLocation>
        <location evidence="1">Endoplasmic reticulum membrane</location>
        <topology evidence="1">Multi-pass membrane protein</topology>
    </subcellularLocation>
</comment>
<evidence type="ECO:0000256" key="7">
    <source>
        <dbReference type="ARBA" id="ARBA00022989"/>
    </source>
</evidence>
<keyword evidence="4" id="KW-0337">GPI-anchor biosynthesis</keyword>
<feature type="chain" id="PRO_5025331228" evidence="10">
    <location>
        <begin position="22"/>
        <end position="306"/>
    </location>
</feature>
<evidence type="ECO:0000256" key="1">
    <source>
        <dbReference type="ARBA" id="ARBA00004477"/>
    </source>
</evidence>
<feature type="transmembrane region" description="Helical" evidence="9">
    <location>
        <begin position="84"/>
        <end position="108"/>
    </location>
</feature>
<dbReference type="EMBL" id="MU006077">
    <property type="protein sequence ID" value="KAF2857057.1"/>
    <property type="molecule type" value="Genomic_DNA"/>
</dbReference>
<evidence type="ECO:0000313" key="11">
    <source>
        <dbReference type="EMBL" id="KAF2857057.1"/>
    </source>
</evidence>
<protein>
    <submittedName>
        <fullName evidence="11">Uncharacterized protein</fullName>
    </submittedName>
</protein>
<keyword evidence="7 9" id="KW-1133">Transmembrane helix</keyword>
<keyword evidence="5 9" id="KW-0812">Transmembrane</keyword>
<reference evidence="11" key="1">
    <citation type="journal article" date="2020" name="Stud. Mycol.">
        <title>101 Dothideomycetes genomes: a test case for predicting lifestyles and emergence of pathogens.</title>
        <authorList>
            <person name="Haridas S."/>
            <person name="Albert R."/>
            <person name="Binder M."/>
            <person name="Bloem J."/>
            <person name="Labutti K."/>
            <person name="Salamov A."/>
            <person name="Andreopoulos B."/>
            <person name="Baker S."/>
            <person name="Barry K."/>
            <person name="Bills G."/>
            <person name="Bluhm B."/>
            <person name="Cannon C."/>
            <person name="Castanera R."/>
            <person name="Culley D."/>
            <person name="Daum C."/>
            <person name="Ezra D."/>
            <person name="Gonzalez J."/>
            <person name="Henrissat B."/>
            <person name="Kuo A."/>
            <person name="Liang C."/>
            <person name="Lipzen A."/>
            <person name="Lutzoni F."/>
            <person name="Magnuson J."/>
            <person name="Mondo S."/>
            <person name="Nolan M."/>
            <person name="Ohm R."/>
            <person name="Pangilinan J."/>
            <person name="Park H.-J."/>
            <person name="Ramirez L."/>
            <person name="Alfaro M."/>
            <person name="Sun H."/>
            <person name="Tritt A."/>
            <person name="Yoshinaga Y."/>
            <person name="Zwiers L.-H."/>
            <person name="Turgeon B."/>
            <person name="Goodwin S."/>
            <person name="Spatafora J."/>
            <person name="Crous P."/>
            <person name="Grigoriev I."/>
        </authorList>
    </citation>
    <scope>NUCLEOTIDE SEQUENCE</scope>
    <source>
        <strain evidence="11">CBS 480.64</strain>
    </source>
</reference>
<dbReference type="Pfam" id="PF06728">
    <property type="entry name" value="PIG-U"/>
    <property type="match status" value="2"/>
</dbReference>
<evidence type="ECO:0000256" key="10">
    <source>
        <dbReference type="SAM" id="SignalP"/>
    </source>
</evidence>
<proteinExistence type="inferred from homology"/>
<dbReference type="PANTHER" id="PTHR13121">
    <property type="entry name" value="GPI TRANSAMIDASE COMPONENT PIG-U"/>
    <property type="match status" value="1"/>
</dbReference>
<feature type="transmembrane region" description="Helical" evidence="9">
    <location>
        <begin position="170"/>
        <end position="192"/>
    </location>
</feature>
<keyword evidence="6" id="KW-0256">Endoplasmic reticulum</keyword>
<keyword evidence="10" id="KW-0732">Signal</keyword>
<evidence type="ECO:0000256" key="3">
    <source>
        <dbReference type="ARBA" id="ARBA00010026"/>
    </source>
</evidence>
<evidence type="ECO:0000313" key="12">
    <source>
        <dbReference type="Proteomes" id="UP000799421"/>
    </source>
</evidence>
<sequence>MPKSPLFLAFFSLLPPWTSLSRYAALDLVIAHCLCKIVKSGAAYSSLLYTYPRKDRSWSPISVAAVYIFDPLTFDACEERPYRAAFSLAVASYIGLHSLLLVPPVGLLCYDRAKKRLDAVVFGAKLAYLFKGTIMFLLLLSRCLLPLLGLSGIRLPYTLDDARSDAKPRSMVVLFIEILWLHMLSYSVPFTIRLKKQQLAAAIMMLGVIAVFQPYANIAATGAWLSSLTLLGHAFERAFPRAQLHLPALATLSRCMFLGPAFHSSWMDAGSGNANFFYAITLVWSLDLLVLLADAIYAVVRDEWEE</sequence>
<evidence type="ECO:0000256" key="2">
    <source>
        <dbReference type="ARBA" id="ARBA00004687"/>
    </source>
</evidence>
<accession>A0A6A7BQ51</accession>
<feature type="signal peptide" evidence="10">
    <location>
        <begin position="1"/>
        <end position="21"/>
    </location>
</feature>
<evidence type="ECO:0000256" key="5">
    <source>
        <dbReference type="ARBA" id="ARBA00022692"/>
    </source>
</evidence>
<dbReference type="InterPro" id="IPR009600">
    <property type="entry name" value="PIG-U"/>
</dbReference>